<evidence type="ECO:0000256" key="2">
    <source>
        <dbReference type="ARBA" id="ARBA00006618"/>
    </source>
</evidence>
<dbReference type="InterPro" id="IPR025958">
    <property type="entry name" value="SID1_TM_fam"/>
</dbReference>
<dbReference type="PANTHER" id="PTHR12185">
    <property type="entry name" value="SID1 TRANSMEMBRANE FAMILY MEMEBER"/>
    <property type="match status" value="1"/>
</dbReference>
<reference evidence="9 10" key="2">
    <citation type="submission" date="2018-11" db="EMBL/GenBank/DDBJ databases">
        <authorList>
            <consortium name="Pathogen Informatics"/>
        </authorList>
    </citation>
    <scope>NUCLEOTIDE SEQUENCE [LARGE SCALE GENOMIC DNA]</scope>
</reference>
<keyword evidence="7" id="KW-0325">Glycoprotein</keyword>
<evidence type="ECO:0000256" key="1">
    <source>
        <dbReference type="ARBA" id="ARBA00004141"/>
    </source>
</evidence>
<evidence type="ECO:0000256" key="3">
    <source>
        <dbReference type="ARBA" id="ARBA00022692"/>
    </source>
</evidence>
<reference evidence="11" key="1">
    <citation type="submission" date="2016-06" db="UniProtKB">
        <authorList>
            <consortium name="WormBaseParasite"/>
        </authorList>
    </citation>
    <scope>IDENTIFICATION</scope>
</reference>
<dbReference type="GO" id="GO:0005764">
    <property type="term" value="C:lysosome"/>
    <property type="evidence" value="ECO:0007669"/>
    <property type="project" value="TreeGrafter"/>
</dbReference>
<evidence type="ECO:0000313" key="11">
    <source>
        <dbReference type="WBParaSite" id="SBAD_0000127101-mRNA-1"/>
    </source>
</evidence>
<evidence type="ECO:0000256" key="7">
    <source>
        <dbReference type="ARBA" id="ARBA00023180"/>
    </source>
</evidence>
<evidence type="ECO:0000256" key="5">
    <source>
        <dbReference type="ARBA" id="ARBA00022989"/>
    </source>
</evidence>
<comment type="similarity">
    <text evidence="2">Belongs to the SID1 family.</text>
</comment>
<dbReference type="GO" id="GO:0051033">
    <property type="term" value="F:RNA transmembrane transporter activity"/>
    <property type="evidence" value="ECO:0007669"/>
    <property type="project" value="TreeGrafter"/>
</dbReference>
<keyword evidence="10" id="KW-1185">Reference proteome</keyword>
<evidence type="ECO:0000256" key="8">
    <source>
        <dbReference type="SAM" id="MobiDB-lite"/>
    </source>
</evidence>
<keyword evidence="6" id="KW-0472">Membrane</keyword>
<dbReference type="AlphaFoldDB" id="A0A183IC77"/>
<dbReference type="WBParaSite" id="SBAD_0000127101-mRNA-1">
    <property type="protein sequence ID" value="SBAD_0000127101-mRNA-1"/>
    <property type="gene ID" value="SBAD_0000127101"/>
</dbReference>
<dbReference type="OrthoDB" id="410404at2759"/>
<evidence type="ECO:0000313" key="10">
    <source>
        <dbReference type="Proteomes" id="UP000270296"/>
    </source>
</evidence>
<evidence type="ECO:0000256" key="6">
    <source>
        <dbReference type="ARBA" id="ARBA00023136"/>
    </source>
</evidence>
<protein>
    <submittedName>
        <fullName evidence="11">Integrin_alpha2 domain-containing protein</fullName>
    </submittedName>
</protein>
<dbReference type="GO" id="GO:0003725">
    <property type="term" value="F:double-stranded RNA binding"/>
    <property type="evidence" value="ECO:0007669"/>
    <property type="project" value="TreeGrafter"/>
</dbReference>
<feature type="compositionally biased region" description="Basic and acidic residues" evidence="8">
    <location>
        <begin position="1"/>
        <end position="16"/>
    </location>
</feature>
<gene>
    <name evidence="9" type="ORF">SBAD_LOCUS1221</name>
</gene>
<keyword evidence="3" id="KW-0812">Transmembrane</keyword>
<dbReference type="Proteomes" id="UP000270296">
    <property type="component" value="Unassembled WGS sequence"/>
</dbReference>
<comment type="subcellular location">
    <subcellularLocation>
        <location evidence="1">Membrane</location>
        <topology evidence="1">Multi-pass membrane protein</topology>
    </subcellularLocation>
</comment>
<evidence type="ECO:0000313" key="9">
    <source>
        <dbReference type="EMBL" id="VDO93623.1"/>
    </source>
</evidence>
<sequence length="290" mass="32640">MLIYQRQKEASDHSDRSSNAGPAGSEFHAVPTDHATGEAAEQVEKFTYLWVVFIGDGKWEEEIDWHTETASGILHQLAQTHMTLLLLLIFACLTSAGAGKTQYFRVSSANMTSITFDLEQPTDWPTVYVTINASSFAEALVNPVQFHLVDKYSSLSWQLPYVLEGVTLYKAQRTLCPSPKLLSLRTESKMCRNDDARCEAVKMQFRQATAERKHFTLEAFTASREINFTVSSRSLQDVLLRLNKLDRRSGSVIKPVFCRFNFTGTTQNVKIRIQSADMLCAALVVQNQTV</sequence>
<feature type="region of interest" description="Disordered" evidence="8">
    <location>
        <begin position="1"/>
        <end position="30"/>
    </location>
</feature>
<dbReference type="EMBL" id="UZAM01006753">
    <property type="protein sequence ID" value="VDO93623.1"/>
    <property type="molecule type" value="Genomic_DNA"/>
</dbReference>
<accession>A0A183IC77</accession>
<name>A0A183IC77_9BILA</name>
<keyword evidence="5" id="KW-1133">Transmembrane helix</keyword>
<dbReference type="PANTHER" id="PTHR12185:SF14">
    <property type="entry name" value="CHOLESTEROL UPTAKE PROTEIN 1"/>
    <property type="match status" value="1"/>
</dbReference>
<proteinExistence type="inferred from homology"/>
<evidence type="ECO:0000256" key="4">
    <source>
        <dbReference type="ARBA" id="ARBA00022729"/>
    </source>
</evidence>
<dbReference type="GO" id="GO:0005886">
    <property type="term" value="C:plasma membrane"/>
    <property type="evidence" value="ECO:0007669"/>
    <property type="project" value="TreeGrafter"/>
</dbReference>
<keyword evidence="4" id="KW-0732">Signal</keyword>
<organism evidence="11">
    <name type="scientific">Soboliphyme baturini</name>
    <dbReference type="NCBI Taxonomy" id="241478"/>
    <lineage>
        <taxon>Eukaryota</taxon>
        <taxon>Metazoa</taxon>
        <taxon>Ecdysozoa</taxon>
        <taxon>Nematoda</taxon>
        <taxon>Enoplea</taxon>
        <taxon>Dorylaimia</taxon>
        <taxon>Dioctophymatida</taxon>
        <taxon>Dioctophymatoidea</taxon>
        <taxon>Soboliphymatidae</taxon>
        <taxon>Soboliphyme</taxon>
    </lineage>
</organism>